<evidence type="ECO:0000256" key="1">
    <source>
        <dbReference type="SAM" id="MobiDB-lite"/>
    </source>
</evidence>
<name>A0AAV7UJN0_PLEWA</name>
<feature type="compositionally biased region" description="Basic and acidic residues" evidence="1">
    <location>
        <begin position="27"/>
        <end position="36"/>
    </location>
</feature>
<feature type="compositionally biased region" description="Polar residues" evidence="1">
    <location>
        <begin position="46"/>
        <end position="55"/>
    </location>
</feature>
<proteinExistence type="predicted"/>
<dbReference type="Proteomes" id="UP001066276">
    <property type="component" value="Chromosome 3_1"/>
</dbReference>
<dbReference type="AlphaFoldDB" id="A0AAV7UJN0"/>
<evidence type="ECO:0000313" key="2">
    <source>
        <dbReference type="EMBL" id="KAJ1189012.1"/>
    </source>
</evidence>
<gene>
    <name evidence="2" type="ORF">NDU88_005765</name>
</gene>
<accession>A0AAV7UJN0</accession>
<feature type="region of interest" description="Disordered" evidence="1">
    <location>
        <begin position="1"/>
        <end position="71"/>
    </location>
</feature>
<comment type="caution">
    <text evidence="2">The sequence shown here is derived from an EMBL/GenBank/DDBJ whole genome shotgun (WGS) entry which is preliminary data.</text>
</comment>
<reference evidence="2" key="1">
    <citation type="journal article" date="2022" name="bioRxiv">
        <title>Sequencing and chromosome-scale assembly of the giantPleurodeles waltlgenome.</title>
        <authorList>
            <person name="Brown T."/>
            <person name="Elewa A."/>
            <person name="Iarovenko S."/>
            <person name="Subramanian E."/>
            <person name="Araus A.J."/>
            <person name="Petzold A."/>
            <person name="Susuki M."/>
            <person name="Suzuki K.-i.T."/>
            <person name="Hayashi T."/>
            <person name="Toyoda A."/>
            <person name="Oliveira C."/>
            <person name="Osipova E."/>
            <person name="Leigh N.D."/>
            <person name="Simon A."/>
            <person name="Yun M.H."/>
        </authorList>
    </citation>
    <scope>NUCLEOTIDE SEQUENCE</scope>
    <source>
        <strain evidence="2">20211129_DDA</strain>
        <tissue evidence="2">Liver</tissue>
    </source>
</reference>
<sequence>MPRPTPCVEQAEARHQTWALDLTTGHDTSRSRKKGDTTSPAAGKTDSGSNHSPNWVSCLGRGGPRHDEFTF</sequence>
<dbReference type="EMBL" id="JANPWB010000005">
    <property type="protein sequence ID" value="KAJ1189012.1"/>
    <property type="molecule type" value="Genomic_DNA"/>
</dbReference>
<organism evidence="2 3">
    <name type="scientific">Pleurodeles waltl</name>
    <name type="common">Iberian ribbed newt</name>
    <dbReference type="NCBI Taxonomy" id="8319"/>
    <lineage>
        <taxon>Eukaryota</taxon>
        <taxon>Metazoa</taxon>
        <taxon>Chordata</taxon>
        <taxon>Craniata</taxon>
        <taxon>Vertebrata</taxon>
        <taxon>Euteleostomi</taxon>
        <taxon>Amphibia</taxon>
        <taxon>Batrachia</taxon>
        <taxon>Caudata</taxon>
        <taxon>Salamandroidea</taxon>
        <taxon>Salamandridae</taxon>
        <taxon>Pleurodelinae</taxon>
        <taxon>Pleurodeles</taxon>
    </lineage>
</organism>
<evidence type="ECO:0000313" key="3">
    <source>
        <dbReference type="Proteomes" id="UP001066276"/>
    </source>
</evidence>
<protein>
    <submittedName>
        <fullName evidence="2">Uncharacterized protein</fullName>
    </submittedName>
</protein>
<keyword evidence="3" id="KW-1185">Reference proteome</keyword>